<reference evidence="2" key="1">
    <citation type="submission" date="2016-06" db="EMBL/GenBank/DDBJ databases">
        <title>Parallel loss of symbiosis genes in relatives of nitrogen-fixing non-legume Parasponia.</title>
        <authorList>
            <person name="Van Velzen R."/>
            <person name="Holmer R."/>
            <person name="Bu F."/>
            <person name="Rutten L."/>
            <person name="Van Zeijl A."/>
            <person name="Liu W."/>
            <person name="Santuari L."/>
            <person name="Cao Q."/>
            <person name="Sharma T."/>
            <person name="Shen D."/>
            <person name="Roswanjaya Y."/>
            <person name="Wardhani T."/>
            <person name="Kalhor M.S."/>
            <person name="Jansen J."/>
            <person name="Van den Hoogen J."/>
            <person name="Gungor B."/>
            <person name="Hartog M."/>
            <person name="Hontelez J."/>
            <person name="Verver J."/>
            <person name="Yang W.-C."/>
            <person name="Schijlen E."/>
            <person name="Repin R."/>
            <person name="Schilthuizen M."/>
            <person name="Schranz E."/>
            <person name="Heidstra R."/>
            <person name="Miyata K."/>
            <person name="Fedorova E."/>
            <person name="Kohlen W."/>
            <person name="Bisseling T."/>
            <person name="Smit S."/>
            <person name="Geurts R."/>
        </authorList>
    </citation>
    <scope>NUCLEOTIDE SEQUENCE [LARGE SCALE GENOMIC DNA]</scope>
    <source>
        <strain evidence="2">cv. WU1-14</strain>
    </source>
</reference>
<comment type="caution">
    <text evidence="1">The sequence shown here is derived from an EMBL/GenBank/DDBJ whole genome shotgun (WGS) entry which is preliminary data.</text>
</comment>
<dbReference type="Proteomes" id="UP000237105">
    <property type="component" value="Unassembled WGS sequence"/>
</dbReference>
<accession>A0A2P5B494</accession>
<name>A0A2P5B494_PARAD</name>
<evidence type="ECO:0000313" key="2">
    <source>
        <dbReference type="Proteomes" id="UP000237105"/>
    </source>
</evidence>
<gene>
    <name evidence="1" type="ORF">PanWU01x14_272740</name>
</gene>
<evidence type="ECO:0000313" key="1">
    <source>
        <dbReference type="EMBL" id="PON43583.1"/>
    </source>
</evidence>
<keyword evidence="2" id="KW-1185">Reference proteome</keyword>
<dbReference type="AlphaFoldDB" id="A0A2P5B494"/>
<dbReference type="EMBL" id="JXTB01000368">
    <property type="protein sequence ID" value="PON43583.1"/>
    <property type="molecule type" value="Genomic_DNA"/>
</dbReference>
<protein>
    <submittedName>
        <fullName evidence="1">Uncharacterized protein</fullName>
    </submittedName>
</protein>
<organism evidence="1 2">
    <name type="scientific">Parasponia andersonii</name>
    <name type="common">Sponia andersonii</name>
    <dbReference type="NCBI Taxonomy" id="3476"/>
    <lineage>
        <taxon>Eukaryota</taxon>
        <taxon>Viridiplantae</taxon>
        <taxon>Streptophyta</taxon>
        <taxon>Embryophyta</taxon>
        <taxon>Tracheophyta</taxon>
        <taxon>Spermatophyta</taxon>
        <taxon>Magnoliopsida</taxon>
        <taxon>eudicotyledons</taxon>
        <taxon>Gunneridae</taxon>
        <taxon>Pentapetalae</taxon>
        <taxon>rosids</taxon>
        <taxon>fabids</taxon>
        <taxon>Rosales</taxon>
        <taxon>Cannabaceae</taxon>
        <taxon>Parasponia</taxon>
    </lineage>
</organism>
<sequence>MYGKLIPFITDLEALNEAQLLSCKYGQPGPGIEASRTGPAHKLVLKAQSDPIACKTKVLGRARPG</sequence>
<proteinExistence type="predicted"/>